<name>A0A2A2TM73_9CYAN</name>
<evidence type="ECO:0000313" key="2">
    <source>
        <dbReference type="EMBL" id="PAX58098.1"/>
    </source>
</evidence>
<organism evidence="2 3">
    <name type="scientific">Brunnivagina elsteri CCALA 953</name>
    <dbReference type="NCBI Taxonomy" id="987040"/>
    <lineage>
        <taxon>Bacteria</taxon>
        <taxon>Bacillati</taxon>
        <taxon>Cyanobacteriota</taxon>
        <taxon>Cyanophyceae</taxon>
        <taxon>Nostocales</taxon>
        <taxon>Calotrichaceae</taxon>
        <taxon>Brunnivagina</taxon>
    </lineage>
</organism>
<comment type="caution">
    <text evidence="2">The sequence shown here is derived from an EMBL/GenBank/DDBJ whole genome shotgun (WGS) entry which is preliminary data.</text>
</comment>
<gene>
    <name evidence="2" type="ORF">CK510_08240</name>
</gene>
<dbReference type="AlphaFoldDB" id="A0A2A2TM73"/>
<keyword evidence="1" id="KW-1133">Transmembrane helix</keyword>
<evidence type="ECO:0000256" key="1">
    <source>
        <dbReference type="SAM" id="Phobius"/>
    </source>
</evidence>
<reference evidence="2 3" key="1">
    <citation type="submission" date="2017-08" db="EMBL/GenBank/DDBJ databases">
        <title>Draft genome sequence of filamentous cyanobacterium Calothrix elsteri CCALA 953.</title>
        <authorList>
            <person name="Gagunashvili A.N."/>
            <person name="Elster J."/>
            <person name="Andresson O.S."/>
        </authorList>
    </citation>
    <scope>NUCLEOTIDE SEQUENCE [LARGE SCALE GENOMIC DNA]</scope>
    <source>
        <strain evidence="2 3">CCALA 953</strain>
    </source>
</reference>
<dbReference type="EMBL" id="NTFS01000063">
    <property type="protein sequence ID" value="PAX58098.1"/>
    <property type="molecule type" value="Genomic_DNA"/>
</dbReference>
<evidence type="ECO:0000313" key="3">
    <source>
        <dbReference type="Proteomes" id="UP000218238"/>
    </source>
</evidence>
<keyword evidence="3" id="KW-1185">Reference proteome</keyword>
<keyword evidence="1" id="KW-0472">Membrane</keyword>
<accession>A0A2A2TM73</accession>
<sequence>MSLKLKPLLKKPVVLTVSCVGGIFLLLYLCLSTSLIRARVINVDGLIKQFAAQKTESNLDPFKPRQTQKIAIERGFNSDKGFDNRCSSWSTEVVDSGWTQDSQDHDFYIDYYVPPNTKAIICTTPILAGALTAITDKPFLYEVYSTEYGLKVRTIIGFSEVREPCEKFTGNVNCVNYLLQQQAIVRYEPL</sequence>
<protein>
    <submittedName>
        <fullName evidence="2">Uncharacterized protein</fullName>
    </submittedName>
</protein>
<keyword evidence="1" id="KW-0812">Transmembrane</keyword>
<feature type="transmembrane region" description="Helical" evidence="1">
    <location>
        <begin position="12"/>
        <end position="31"/>
    </location>
</feature>
<dbReference type="OrthoDB" id="511764at2"/>
<dbReference type="Proteomes" id="UP000218238">
    <property type="component" value="Unassembled WGS sequence"/>
</dbReference>
<proteinExistence type="predicted"/>